<name>A0A3R9N9W0_9BACT</name>
<dbReference type="InterPro" id="IPR025358">
    <property type="entry name" value="DUF4262"/>
</dbReference>
<dbReference type="AlphaFoldDB" id="A0A3R9N9W0"/>
<protein>
    <submittedName>
        <fullName evidence="1">DUF4262 domain-containing protein</fullName>
    </submittedName>
</protein>
<dbReference type="OrthoDB" id="9793188at2"/>
<accession>A0A3R9N9W0</accession>
<reference evidence="1 2" key="1">
    <citation type="submission" date="2018-12" db="EMBL/GenBank/DDBJ databases">
        <authorList>
            <person name="Feng G."/>
            <person name="Zhu H."/>
        </authorList>
    </citation>
    <scope>NUCLEOTIDE SEQUENCE [LARGE SCALE GENOMIC DNA]</scope>
    <source>
        <strain evidence="1 2">LMG 26000</strain>
    </source>
</reference>
<dbReference type="Pfam" id="PF14081">
    <property type="entry name" value="DUF4262"/>
    <property type="match status" value="1"/>
</dbReference>
<dbReference type="Proteomes" id="UP000270291">
    <property type="component" value="Unassembled WGS sequence"/>
</dbReference>
<evidence type="ECO:0000313" key="1">
    <source>
        <dbReference type="EMBL" id="RSK42328.1"/>
    </source>
</evidence>
<comment type="caution">
    <text evidence="1">The sequence shown here is derived from an EMBL/GenBank/DDBJ whole genome shotgun (WGS) entry which is preliminary data.</text>
</comment>
<evidence type="ECO:0000313" key="2">
    <source>
        <dbReference type="Proteomes" id="UP000270291"/>
    </source>
</evidence>
<organism evidence="1 2">
    <name type="scientific">Hymenobacter perfusus</name>
    <dbReference type="NCBI Taxonomy" id="1236770"/>
    <lineage>
        <taxon>Bacteria</taxon>
        <taxon>Pseudomonadati</taxon>
        <taxon>Bacteroidota</taxon>
        <taxon>Cytophagia</taxon>
        <taxon>Cytophagales</taxon>
        <taxon>Hymenobacteraceae</taxon>
        <taxon>Hymenobacter</taxon>
    </lineage>
</organism>
<proteinExistence type="predicted"/>
<sequence length="150" mass="17557">MTNDQIEQHHAKTEEAFKKYGYYSTFIFANNKPSFCYSTGIYKNFGIPELFISALPQNLSHELIENYVDQFKNVDSLPLNKRIEDLTGRFPVYLIEVPNNMLLDYTLATIKFYKGQEYKFLQLVYPDTKGLFPNDNGYDYDQIIVGEFKS</sequence>
<dbReference type="RefSeq" id="WP_125439435.1">
    <property type="nucleotide sequence ID" value="NZ_RWIU01000005.1"/>
</dbReference>
<gene>
    <name evidence="1" type="ORF">EI293_15525</name>
</gene>
<dbReference type="EMBL" id="RWIU01000005">
    <property type="protein sequence ID" value="RSK42328.1"/>
    <property type="molecule type" value="Genomic_DNA"/>
</dbReference>
<keyword evidence="2" id="KW-1185">Reference proteome</keyword>